<comment type="caution">
    <text evidence="6">The sequence shown here is derived from an EMBL/GenBank/DDBJ whole genome shotgun (WGS) entry which is preliminary data.</text>
</comment>
<evidence type="ECO:0000256" key="2">
    <source>
        <dbReference type="ARBA" id="ARBA00023125"/>
    </source>
</evidence>
<dbReference type="Gene3D" id="1.10.357.10">
    <property type="entry name" value="Tetracycline Repressor, domain 2"/>
    <property type="match status" value="1"/>
</dbReference>
<dbReference type="PROSITE" id="PS50977">
    <property type="entry name" value="HTH_TETR_2"/>
    <property type="match status" value="1"/>
</dbReference>
<feature type="DNA-binding region" description="H-T-H motif" evidence="4">
    <location>
        <begin position="32"/>
        <end position="51"/>
    </location>
</feature>
<dbReference type="SUPFAM" id="SSF46689">
    <property type="entry name" value="Homeodomain-like"/>
    <property type="match status" value="1"/>
</dbReference>
<evidence type="ECO:0000259" key="5">
    <source>
        <dbReference type="PROSITE" id="PS50977"/>
    </source>
</evidence>
<feature type="domain" description="HTH tetR-type" evidence="5">
    <location>
        <begin position="9"/>
        <end position="69"/>
    </location>
</feature>
<proteinExistence type="predicted"/>
<evidence type="ECO:0000256" key="1">
    <source>
        <dbReference type="ARBA" id="ARBA00023015"/>
    </source>
</evidence>
<dbReference type="GO" id="GO:0000976">
    <property type="term" value="F:transcription cis-regulatory region binding"/>
    <property type="evidence" value="ECO:0007669"/>
    <property type="project" value="TreeGrafter"/>
</dbReference>
<organism evidence="6">
    <name type="scientific">Muribaculaceae bacterium Z82</name>
    <dbReference type="NCBI Taxonomy" id="2304548"/>
    <lineage>
        <taxon>Bacteria</taxon>
        <taxon>Pseudomonadati</taxon>
        <taxon>Bacteroidota</taxon>
        <taxon>Bacteroidia</taxon>
        <taxon>Bacteroidales</taxon>
        <taxon>Muribaculaceae</taxon>
    </lineage>
</organism>
<dbReference type="AlphaFoldDB" id="A0A7C9NUR1"/>
<dbReference type="SUPFAM" id="SSF48498">
    <property type="entry name" value="Tetracyclin repressor-like, C-terminal domain"/>
    <property type="match status" value="1"/>
</dbReference>
<dbReference type="InterPro" id="IPR050109">
    <property type="entry name" value="HTH-type_TetR-like_transc_reg"/>
</dbReference>
<dbReference type="PANTHER" id="PTHR30055:SF234">
    <property type="entry name" value="HTH-TYPE TRANSCRIPTIONAL REGULATOR BETI"/>
    <property type="match status" value="1"/>
</dbReference>
<keyword evidence="2 4" id="KW-0238">DNA-binding</keyword>
<dbReference type="GO" id="GO:0003700">
    <property type="term" value="F:DNA-binding transcription factor activity"/>
    <property type="evidence" value="ECO:0007669"/>
    <property type="project" value="TreeGrafter"/>
</dbReference>
<dbReference type="InterPro" id="IPR036271">
    <property type="entry name" value="Tet_transcr_reg_TetR-rel_C_sf"/>
</dbReference>
<protein>
    <submittedName>
        <fullName evidence="6">TetR/AcrR family transcriptional regulator</fullName>
    </submittedName>
</protein>
<accession>A0A7C9NUR1</accession>
<evidence type="ECO:0000256" key="4">
    <source>
        <dbReference type="PROSITE-ProRule" id="PRU00335"/>
    </source>
</evidence>
<dbReference type="InterPro" id="IPR001647">
    <property type="entry name" value="HTH_TetR"/>
</dbReference>
<keyword evidence="1" id="KW-0805">Transcription regulation</keyword>
<reference evidence="6" key="1">
    <citation type="submission" date="2018-08" db="EMBL/GenBank/DDBJ databases">
        <title>Murine metabolic-syndrome-specific gut microbial biobank.</title>
        <authorList>
            <person name="Liu C."/>
        </authorList>
    </citation>
    <scope>NUCLEOTIDE SEQUENCE [LARGE SCALE GENOMIC DNA]</scope>
    <source>
        <strain evidence="6">Z82</strain>
    </source>
</reference>
<keyword evidence="3" id="KW-0804">Transcription</keyword>
<dbReference type="PANTHER" id="PTHR30055">
    <property type="entry name" value="HTH-TYPE TRANSCRIPTIONAL REGULATOR RUTR"/>
    <property type="match status" value="1"/>
</dbReference>
<sequence length="189" mass="21485">MGTRQEQREQRRWLILKCALDLFVRRGYQETTIGQIAEAASMSTGLMFHYFPSKEDLYLALVSIGEEGTNAPKGQQTDDPIAYFRDFLEELFALTEEEPWIPQMFVLMAHAQREGAPETVRDVALRVDQAEYSAKIIERGQAAGVMRNGDPLALSRTFWAAVQGVMEQWASNLEEKCPDPEWLLGILTK</sequence>
<dbReference type="InterPro" id="IPR009057">
    <property type="entry name" value="Homeodomain-like_sf"/>
</dbReference>
<evidence type="ECO:0000256" key="3">
    <source>
        <dbReference type="ARBA" id="ARBA00023163"/>
    </source>
</evidence>
<evidence type="ECO:0000313" key="6">
    <source>
        <dbReference type="EMBL" id="NBI34612.1"/>
    </source>
</evidence>
<gene>
    <name evidence="6" type="ORF">D1639_06130</name>
</gene>
<dbReference type="PRINTS" id="PR00455">
    <property type="entry name" value="HTHTETR"/>
</dbReference>
<dbReference type="EMBL" id="QWKH01000037">
    <property type="protein sequence ID" value="NBI34612.1"/>
    <property type="molecule type" value="Genomic_DNA"/>
</dbReference>
<dbReference type="Pfam" id="PF00440">
    <property type="entry name" value="TetR_N"/>
    <property type="match status" value="1"/>
</dbReference>
<name>A0A7C9NUR1_9BACT</name>